<dbReference type="CDD" id="cd01610">
    <property type="entry name" value="PAP2_like"/>
    <property type="match status" value="1"/>
</dbReference>
<evidence type="ECO:0000313" key="3">
    <source>
        <dbReference type="EMBL" id="VAX22855.1"/>
    </source>
</evidence>
<keyword evidence="1" id="KW-1133">Transmembrane helix</keyword>
<accession>A0A3B1CUQ1</accession>
<dbReference type="InterPro" id="IPR036938">
    <property type="entry name" value="PAP2/HPO_sf"/>
</dbReference>
<dbReference type="SUPFAM" id="SSF48317">
    <property type="entry name" value="Acid phosphatase/Vanadium-dependent haloperoxidase"/>
    <property type="match status" value="1"/>
</dbReference>
<feature type="transmembrane region" description="Helical" evidence="1">
    <location>
        <begin position="12"/>
        <end position="31"/>
    </location>
</feature>
<dbReference type="SMART" id="SM00014">
    <property type="entry name" value="acidPPc"/>
    <property type="match status" value="1"/>
</dbReference>
<organism evidence="3">
    <name type="scientific">hydrothermal vent metagenome</name>
    <dbReference type="NCBI Taxonomy" id="652676"/>
    <lineage>
        <taxon>unclassified sequences</taxon>
        <taxon>metagenomes</taxon>
        <taxon>ecological metagenomes</taxon>
    </lineage>
</organism>
<feature type="domain" description="Phosphatidic acid phosphatase type 2/haloperoxidase" evidence="2">
    <location>
        <begin position="80"/>
        <end position="196"/>
    </location>
</feature>
<dbReference type="InterPro" id="IPR000326">
    <property type="entry name" value="PAP2/HPO"/>
</dbReference>
<dbReference type="AlphaFoldDB" id="A0A3B1CUQ1"/>
<feature type="transmembrane region" description="Helical" evidence="1">
    <location>
        <begin position="126"/>
        <end position="150"/>
    </location>
</feature>
<dbReference type="PANTHER" id="PTHR14969:SF13">
    <property type="entry name" value="AT30094P"/>
    <property type="match status" value="1"/>
</dbReference>
<keyword evidence="1" id="KW-0472">Membrane</keyword>
<dbReference type="Pfam" id="PF01569">
    <property type="entry name" value="PAP2"/>
    <property type="match status" value="1"/>
</dbReference>
<dbReference type="EMBL" id="UOGD01000237">
    <property type="protein sequence ID" value="VAX22855.1"/>
    <property type="molecule type" value="Genomic_DNA"/>
</dbReference>
<feature type="transmembrane region" description="Helical" evidence="1">
    <location>
        <begin position="51"/>
        <end position="71"/>
    </location>
</feature>
<name>A0A3B1CUQ1_9ZZZZ</name>
<feature type="transmembrane region" description="Helical" evidence="1">
    <location>
        <begin position="157"/>
        <end position="175"/>
    </location>
</feature>
<feature type="transmembrane region" description="Helical" evidence="1">
    <location>
        <begin position="78"/>
        <end position="96"/>
    </location>
</feature>
<dbReference type="PANTHER" id="PTHR14969">
    <property type="entry name" value="SPHINGOSINE-1-PHOSPHATE PHOSPHOHYDROLASE"/>
    <property type="match status" value="1"/>
</dbReference>
<gene>
    <name evidence="3" type="ORF">MNBD_IGNAVI01-2109</name>
</gene>
<sequence length="225" mass="25542">MLKILFQKSFLYFILPFIALVLGGAGLLLFFEKGDILLAVNKISNKGLDTFFLFITDFGLGVFIAIAGILFSIYKIRWSLLLLTSLGLVGIFTNLFKKVFFPGLTRPLHYFLYDDLHRFIHEVPLIYFRTFPSGHTMAIFAFCSMLAYLARQKVLSILLFAIASIVAISRVYLLQHFFIDVYFGAILGLVSTFLAIWLIDKKLIKNKSFPDKGLVQLVFKRGGGE</sequence>
<evidence type="ECO:0000256" key="1">
    <source>
        <dbReference type="SAM" id="Phobius"/>
    </source>
</evidence>
<reference evidence="3" key="1">
    <citation type="submission" date="2018-06" db="EMBL/GenBank/DDBJ databases">
        <authorList>
            <person name="Zhirakovskaya E."/>
        </authorList>
    </citation>
    <scope>NUCLEOTIDE SEQUENCE</scope>
</reference>
<evidence type="ECO:0000259" key="2">
    <source>
        <dbReference type="SMART" id="SM00014"/>
    </source>
</evidence>
<protein>
    <recommendedName>
        <fullName evidence="2">Phosphatidic acid phosphatase type 2/haloperoxidase domain-containing protein</fullName>
    </recommendedName>
</protein>
<feature type="transmembrane region" description="Helical" evidence="1">
    <location>
        <begin position="181"/>
        <end position="199"/>
    </location>
</feature>
<keyword evidence="1" id="KW-0812">Transmembrane</keyword>
<dbReference type="Gene3D" id="1.20.144.10">
    <property type="entry name" value="Phosphatidic acid phosphatase type 2/haloperoxidase"/>
    <property type="match status" value="1"/>
</dbReference>
<proteinExistence type="predicted"/>